<dbReference type="GO" id="GO:0016020">
    <property type="term" value="C:membrane"/>
    <property type="evidence" value="ECO:0007669"/>
    <property type="project" value="UniProtKB-SubCell"/>
</dbReference>
<comment type="subcellular location">
    <subcellularLocation>
        <location evidence="1">Membrane</location>
        <topology evidence="1">Multi-pass membrane protein</topology>
    </subcellularLocation>
</comment>
<evidence type="ECO:0000313" key="7">
    <source>
        <dbReference type="EMBL" id="SNT68256.1"/>
    </source>
</evidence>
<evidence type="ECO:0000256" key="4">
    <source>
        <dbReference type="ARBA" id="ARBA00023136"/>
    </source>
</evidence>
<dbReference type="EMBL" id="FZQA01000001">
    <property type="protein sequence ID" value="SNT68256.1"/>
    <property type="molecule type" value="Genomic_DNA"/>
</dbReference>
<evidence type="ECO:0000256" key="2">
    <source>
        <dbReference type="ARBA" id="ARBA00022692"/>
    </source>
</evidence>
<keyword evidence="4 5" id="KW-0472">Membrane</keyword>
<feature type="transmembrane region" description="Helical" evidence="5">
    <location>
        <begin position="69"/>
        <end position="94"/>
    </location>
</feature>
<gene>
    <name evidence="7" type="ORF">SAMN06297382_0757</name>
</gene>
<keyword evidence="3 5" id="KW-1133">Transmembrane helix</keyword>
<protein>
    <submittedName>
        <fullName evidence="7">Yip1 domain-containing protein</fullName>
    </submittedName>
</protein>
<keyword evidence="8" id="KW-1185">Reference proteome</keyword>
<dbReference type="OrthoDB" id="7423401at2"/>
<organism evidence="7 8">
    <name type="scientific">Amphiplicatus metriothermophilus</name>
    <dbReference type="NCBI Taxonomy" id="1519374"/>
    <lineage>
        <taxon>Bacteria</taxon>
        <taxon>Pseudomonadati</taxon>
        <taxon>Pseudomonadota</taxon>
        <taxon>Alphaproteobacteria</taxon>
        <taxon>Parvularculales</taxon>
        <taxon>Parvularculaceae</taxon>
        <taxon>Amphiplicatus</taxon>
    </lineage>
</organism>
<evidence type="ECO:0000256" key="1">
    <source>
        <dbReference type="ARBA" id="ARBA00004141"/>
    </source>
</evidence>
<dbReference type="InterPro" id="IPR006977">
    <property type="entry name" value="Yip1_dom"/>
</dbReference>
<evidence type="ECO:0000313" key="8">
    <source>
        <dbReference type="Proteomes" id="UP000198346"/>
    </source>
</evidence>
<dbReference type="Pfam" id="PF04893">
    <property type="entry name" value="Yip1"/>
    <property type="match status" value="1"/>
</dbReference>
<feature type="domain" description="Yip1" evidence="6">
    <location>
        <begin position="12"/>
        <end position="172"/>
    </location>
</feature>
<dbReference type="AlphaFoldDB" id="A0A239PKD3"/>
<name>A0A239PKD3_9PROT</name>
<proteinExistence type="predicted"/>
<feature type="transmembrane region" description="Helical" evidence="5">
    <location>
        <begin position="114"/>
        <end position="144"/>
    </location>
</feature>
<dbReference type="Proteomes" id="UP000198346">
    <property type="component" value="Unassembled WGS sequence"/>
</dbReference>
<dbReference type="RefSeq" id="WP_089411212.1">
    <property type="nucleotide sequence ID" value="NZ_FZQA01000001.1"/>
</dbReference>
<evidence type="ECO:0000256" key="5">
    <source>
        <dbReference type="SAM" id="Phobius"/>
    </source>
</evidence>
<keyword evidence="2 5" id="KW-0812">Transmembrane</keyword>
<feature type="transmembrane region" description="Helical" evidence="5">
    <location>
        <begin position="156"/>
        <end position="179"/>
    </location>
</feature>
<sequence length="188" mass="19716">MAQDLIGRVQRLIVSPKAEWDAIDAESVEPQSVLIGYVAPLAAIPAIATVVGLGFLGPFAAGAAFQSALVSYVFALVWVFVFAFIINALAPTFGAEKNYRQAFKVAAYSPTAGWVAGVFMLIPVLSFLALIGALYSLYLLFVGLPKMMKPPADKALVYTLAAIVVAILASVLIGALVGLGPRAMSPTL</sequence>
<accession>A0A239PKD3</accession>
<reference evidence="7 8" key="1">
    <citation type="submission" date="2017-07" db="EMBL/GenBank/DDBJ databases">
        <authorList>
            <person name="Sun Z.S."/>
            <person name="Albrecht U."/>
            <person name="Echele G."/>
            <person name="Lee C.C."/>
        </authorList>
    </citation>
    <scope>NUCLEOTIDE SEQUENCE [LARGE SCALE GENOMIC DNA]</scope>
    <source>
        <strain evidence="7 8">CGMCC 1.12710</strain>
    </source>
</reference>
<evidence type="ECO:0000259" key="6">
    <source>
        <dbReference type="Pfam" id="PF04893"/>
    </source>
</evidence>
<feature type="transmembrane region" description="Helical" evidence="5">
    <location>
        <begin position="34"/>
        <end position="57"/>
    </location>
</feature>
<evidence type="ECO:0000256" key="3">
    <source>
        <dbReference type="ARBA" id="ARBA00022989"/>
    </source>
</evidence>